<evidence type="ECO:0000256" key="11">
    <source>
        <dbReference type="ARBA" id="ARBA00023012"/>
    </source>
</evidence>
<feature type="compositionally biased region" description="Pro residues" evidence="13">
    <location>
        <begin position="809"/>
        <end position="819"/>
    </location>
</feature>
<evidence type="ECO:0000256" key="6">
    <source>
        <dbReference type="ARBA" id="ARBA00022692"/>
    </source>
</evidence>
<feature type="compositionally biased region" description="Acidic residues" evidence="13">
    <location>
        <begin position="887"/>
        <end position="897"/>
    </location>
</feature>
<feature type="compositionally biased region" description="Basic and acidic residues" evidence="13">
    <location>
        <begin position="842"/>
        <end position="853"/>
    </location>
</feature>
<evidence type="ECO:0000256" key="7">
    <source>
        <dbReference type="ARBA" id="ARBA00022741"/>
    </source>
</evidence>
<feature type="region of interest" description="Disordered" evidence="13">
    <location>
        <begin position="872"/>
        <end position="897"/>
    </location>
</feature>
<dbReference type="InterPro" id="IPR013587">
    <property type="entry name" value="Nitrate/nitrite_sensing"/>
</dbReference>
<dbReference type="PROSITE" id="PS50885">
    <property type="entry name" value="HAMP"/>
    <property type="match status" value="1"/>
</dbReference>
<evidence type="ECO:0000256" key="10">
    <source>
        <dbReference type="ARBA" id="ARBA00022989"/>
    </source>
</evidence>
<dbReference type="Pfam" id="PF08376">
    <property type="entry name" value="NIT"/>
    <property type="match status" value="1"/>
</dbReference>
<dbReference type="EC" id="2.7.13.3" evidence="3"/>
<evidence type="ECO:0000256" key="2">
    <source>
        <dbReference type="ARBA" id="ARBA00004370"/>
    </source>
</evidence>
<keyword evidence="10" id="KW-0472">Membrane</keyword>
<dbReference type="InterPro" id="IPR003594">
    <property type="entry name" value="HATPase_dom"/>
</dbReference>
<keyword evidence="8" id="KW-0418">Kinase</keyword>
<feature type="compositionally biased region" description="Basic and acidic residues" evidence="13">
    <location>
        <begin position="872"/>
        <end position="884"/>
    </location>
</feature>
<evidence type="ECO:0000259" key="15">
    <source>
        <dbReference type="PROSITE" id="PS50885"/>
    </source>
</evidence>
<feature type="domain" description="HAMP" evidence="15">
    <location>
        <begin position="358"/>
        <end position="412"/>
    </location>
</feature>
<dbReference type="GO" id="GO:0016020">
    <property type="term" value="C:membrane"/>
    <property type="evidence" value="ECO:0007669"/>
    <property type="project" value="UniProtKB-SubCell"/>
</dbReference>
<feature type="compositionally biased region" description="Pro residues" evidence="13">
    <location>
        <begin position="791"/>
        <end position="801"/>
    </location>
</feature>
<comment type="subcellular location">
    <subcellularLocation>
        <location evidence="2">Membrane</location>
    </subcellularLocation>
</comment>
<keyword evidence="4" id="KW-0597">Phosphoprotein</keyword>
<feature type="coiled-coil region" evidence="12">
    <location>
        <begin position="414"/>
        <end position="455"/>
    </location>
</feature>
<dbReference type="PANTHER" id="PTHR44936">
    <property type="entry name" value="SENSOR PROTEIN CREC"/>
    <property type="match status" value="1"/>
</dbReference>
<dbReference type="SMART" id="SM00387">
    <property type="entry name" value="HATPase_c"/>
    <property type="match status" value="1"/>
</dbReference>
<dbReference type="EMBL" id="CP032698">
    <property type="protein sequence ID" value="AYG80464.1"/>
    <property type="molecule type" value="Genomic_DNA"/>
</dbReference>
<evidence type="ECO:0000256" key="9">
    <source>
        <dbReference type="ARBA" id="ARBA00022840"/>
    </source>
</evidence>
<feature type="domain" description="Histidine kinase" evidence="14">
    <location>
        <begin position="565"/>
        <end position="675"/>
    </location>
</feature>
<dbReference type="InterPro" id="IPR036890">
    <property type="entry name" value="HATPase_C_sf"/>
</dbReference>
<dbReference type="AlphaFoldDB" id="A0A387HAG2"/>
<keyword evidence="17" id="KW-1185">Reference proteome</keyword>
<comment type="catalytic activity">
    <reaction evidence="1">
        <text>ATP + protein L-histidine = ADP + protein N-phospho-L-histidine.</text>
        <dbReference type="EC" id="2.7.13.3"/>
    </reaction>
</comment>
<organism evidence="16 17">
    <name type="scientific">Streptomyces hundungensis</name>
    <dbReference type="NCBI Taxonomy" id="1077946"/>
    <lineage>
        <taxon>Bacteria</taxon>
        <taxon>Bacillati</taxon>
        <taxon>Actinomycetota</taxon>
        <taxon>Actinomycetes</taxon>
        <taxon>Kitasatosporales</taxon>
        <taxon>Streptomycetaceae</taxon>
        <taxon>Streptomyces</taxon>
    </lineage>
</organism>
<keyword evidence="9" id="KW-0067">ATP-binding</keyword>
<evidence type="ECO:0000256" key="12">
    <source>
        <dbReference type="SAM" id="Coils"/>
    </source>
</evidence>
<evidence type="ECO:0000256" key="5">
    <source>
        <dbReference type="ARBA" id="ARBA00022679"/>
    </source>
</evidence>
<dbReference type="Proteomes" id="UP000271554">
    <property type="component" value="Chromosome"/>
</dbReference>
<sequence length="897" mass="95225">MQNKRPRGNDDTRAQRTVRVRSRLVVSVAVVSLTVLGAGAPTLFAASADLTDSQHLVTLAQLDQQAISLAHALGDERDGVTRYVASGRPAGKDAALKEPAARVDRKIDELRATAPAGLARDLATVPALRRTALTGKGTALEAQKAYSDVIATLLAVADELADRTPPRAAEAVRAPGALGRAAEQASATRGLLLGALSVPAGQTSRVFDPLTGKYVQKEKDDGDAGRARDALSTAAQQAHVREQAALADFDQAAGADARDKVATTVTGPEVEAADGFLTRLTDQPQLSAAERKSDPDAVDAALSARIDRMRGAEAALATAEVKRFEQLRDDDVSALEIRVGLIGALLLLAIGVSAATARSLTRPLAVLRRGSARLAEAPESAEPVRFTGRNDEFARVVRSLNELHEKFGERHARAAELDADLAKQRGRLARLAAEKDELRSRVRELTDELERAHGTVKHAFVNLGLRSLGLIERQLSVIEGLEEREQDPDQLGVLFKLDHLATVIRRHGENLLVLAGTEHHHNHPGPVPLVDVMRAAVSEIERYERVVIQALPPHAQVAGFAADDLSHLVAELLENATSFSPPEAQVQLSGWQLEGGDIMLSVQDEGIGVPPERRAELNRRLADPSSYEPGEPGTDSGGLGLHVSALLAHRHGVRIELREQKQGGVAAVVVLPQAILPAAPPEAMPHLMTAPDDAPRFTLPGALAEANSNVLPERTERSGEMARPAPPEPTEAAEPAEAGTQAEPAEPAEPTEPATPAEPAAPRLDEPTFEMRLPGPRTPAPAPGHDDAAPEPTPAAGPTPEPEPEPEPAPEPTPAPEPAPRLTDKGLPKRTPKVVQAGSAAARERKGGTDAAEALRRRLGGFQQGAIEGRRDVAAELEDSHQQADTDTGETVEEVRR</sequence>
<evidence type="ECO:0000313" key="16">
    <source>
        <dbReference type="EMBL" id="AYG80464.1"/>
    </source>
</evidence>
<evidence type="ECO:0000259" key="14">
    <source>
        <dbReference type="PROSITE" id="PS50109"/>
    </source>
</evidence>
<evidence type="ECO:0000256" key="8">
    <source>
        <dbReference type="ARBA" id="ARBA00022777"/>
    </source>
</evidence>
<dbReference type="GO" id="GO:0005524">
    <property type="term" value="F:ATP binding"/>
    <property type="evidence" value="ECO:0007669"/>
    <property type="project" value="UniProtKB-KW"/>
</dbReference>
<feature type="compositionally biased region" description="Low complexity" evidence="13">
    <location>
        <begin position="730"/>
        <end position="745"/>
    </location>
</feature>
<dbReference type="PANTHER" id="PTHR44936:SF9">
    <property type="entry name" value="SENSOR PROTEIN CREC"/>
    <property type="match status" value="1"/>
</dbReference>
<accession>A0A387HAG2</accession>
<dbReference type="GO" id="GO:0000160">
    <property type="term" value="P:phosphorelay signal transduction system"/>
    <property type="evidence" value="ECO:0007669"/>
    <property type="project" value="UniProtKB-KW"/>
</dbReference>
<feature type="region of interest" description="Disordered" evidence="13">
    <location>
        <begin position="617"/>
        <end position="638"/>
    </location>
</feature>
<proteinExistence type="predicted"/>
<evidence type="ECO:0000256" key="3">
    <source>
        <dbReference type="ARBA" id="ARBA00012438"/>
    </source>
</evidence>
<dbReference type="InterPro" id="IPR050980">
    <property type="entry name" value="2C_sensor_his_kinase"/>
</dbReference>
<dbReference type="SUPFAM" id="SSF55874">
    <property type="entry name" value="ATPase domain of HSP90 chaperone/DNA topoisomerase II/histidine kinase"/>
    <property type="match status" value="1"/>
</dbReference>
<dbReference type="GO" id="GO:0004673">
    <property type="term" value="F:protein histidine kinase activity"/>
    <property type="evidence" value="ECO:0007669"/>
    <property type="project" value="UniProtKB-EC"/>
</dbReference>
<keyword evidence="12" id="KW-0175">Coiled coil</keyword>
<evidence type="ECO:0000313" key="17">
    <source>
        <dbReference type="Proteomes" id="UP000271554"/>
    </source>
</evidence>
<dbReference type="Gene3D" id="6.10.340.10">
    <property type="match status" value="1"/>
</dbReference>
<dbReference type="RefSeq" id="WP_246033514.1">
    <property type="nucleotide sequence ID" value="NZ_CP032698.1"/>
</dbReference>
<evidence type="ECO:0000256" key="1">
    <source>
        <dbReference type="ARBA" id="ARBA00000085"/>
    </source>
</evidence>
<evidence type="ECO:0000256" key="13">
    <source>
        <dbReference type="SAM" id="MobiDB-lite"/>
    </source>
</evidence>
<reference evidence="16 17" key="1">
    <citation type="submission" date="2018-10" db="EMBL/GenBank/DDBJ databases">
        <title>Relationship between Morphology and Antimicrobial Activity in Streptomyces.</title>
        <authorList>
            <person name="Kang H.J."/>
            <person name="Kim S.B."/>
        </authorList>
    </citation>
    <scope>NUCLEOTIDE SEQUENCE [LARGE SCALE GENOMIC DNA]</scope>
    <source>
        <strain evidence="16 17">BH38</strain>
    </source>
</reference>
<keyword evidence="11" id="KW-0902">Two-component regulatory system</keyword>
<dbReference type="Pfam" id="PF02518">
    <property type="entry name" value="HATPase_c"/>
    <property type="match status" value="1"/>
</dbReference>
<keyword evidence="7" id="KW-0547">Nucleotide-binding</keyword>
<dbReference type="Gene3D" id="3.30.565.10">
    <property type="entry name" value="Histidine kinase-like ATPase, C-terminal domain"/>
    <property type="match status" value="1"/>
</dbReference>
<keyword evidence="10" id="KW-1133">Transmembrane helix</keyword>
<gene>
    <name evidence="16" type="ORF">DWB77_02599</name>
</gene>
<dbReference type="InterPro" id="IPR003660">
    <property type="entry name" value="HAMP_dom"/>
</dbReference>
<feature type="region of interest" description="Disordered" evidence="13">
    <location>
        <begin position="708"/>
        <end position="853"/>
    </location>
</feature>
<dbReference type="KEGG" id="shun:DWB77_02599"/>
<dbReference type="PROSITE" id="PS50109">
    <property type="entry name" value="HIS_KIN"/>
    <property type="match status" value="1"/>
</dbReference>
<keyword evidence="5" id="KW-0808">Transferase</keyword>
<name>A0A387HAG2_9ACTN</name>
<protein>
    <recommendedName>
        <fullName evidence="3">histidine kinase</fullName>
        <ecNumber evidence="3">2.7.13.3</ecNumber>
    </recommendedName>
</protein>
<feature type="compositionally biased region" description="Low complexity" evidence="13">
    <location>
        <begin position="751"/>
        <end position="762"/>
    </location>
</feature>
<keyword evidence="6" id="KW-0812">Transmembrane</keyword>
<dbReference type="InterPro" id="IPR005467">
    <property type="entry name" value="His_kinase_dom"/>
</dbReference>
<evidence type="ECO:0000256" key="4">
    <source>
        <dbReference type="ARBA" id="ARBA00022553"/>
    </source>
</evidence>
<dbReference type="SMART" id="SM00304">
    <property type="entry name" value="HAMP"/>
    <property type="match status" value="1"/>
</dbReference>